<keyword evidence="3" id="KW-1185">Reference proteome</keyword>
<organism evidence="1 3">
    <name type="scientific">Medicago truncatula</name>
    <name type="common">Barrel medic</name>
    <name type="synonym">Medicago tribuloides</name>
    <dbReference type="NCBI Taxonomy" id="3880"/>
    <lineage>
        <taxon>Eukaryota</taxon>
        <taxon>Viridiplantae</taxon>
        <taxon>Streptophyta</taxon>
        <taxon>Embryophyta</taxon>
        <taxon>Tracheophyta</taxon>
        <taxon>Spermatophyta</taxon>
        <taxon>Magnoliopsida</taxon>
        <taxon>eudicotyledons</taxon>
        <taxon>Gunneridae</taxon>
        <taxon>Pentapetalae</taxon>
        <taxon>rosids</taxon>
        <taxon>fabids</taxon>
        <taxon>Fabales</taxon>
        <taxon>Fabaceae</taxon>
        <taxon>Papilionoideae</taxon>
        <taxon>50 kb inversion clade</taxon>
        <taxon>NPAAA clade</taxon>
        <taxon>Hologalegina</taxon>
        <taxon>IRL clade</taxon>
        <taxon>Trifolieae</taxon>
        <taxon>Medicago</taxon>
    </lineage>
</organism>
<dbReference type="HOGENOM" id="CLU_2609608_0_0_1"/>
<dbReference type="EMBL" id="CM001218">
    <property type="protein sequence ID" value="AES64914.1"/>
    <property type="molecule type" value="Genomic_DNA"/>
</dbReference>
<dbReference type="PaxDb" id="3880-AES64914"/>
<accession>G7IL29</accession>
<dbReference type="Proteomes" id="UP000002051">
    <property type="component" value="Chromosome 2"/>
</dbReference>
<evidence type="ECO:0000313" key="3">
    <source>
        <dbReference type="Proteomes" id="UP000002051"/>
    </source>
</evidence>
<reference evidence="1 3" key="1">
    <citation type="journal article" date="2011" name="Nature">
        <title>The Medicago genome provides insight into the evolution of rhizobial symbioses.</title>
        <authorList>
            <person name="Young N.D."/>
            <person name="Debelle F."/>
            <person name="Oldroyd G.E."/>
            <person name="Geurts R."/>
            <person name="Cannon S.B."/>
            <person name="Udvardi M.K."/>
            <person name="Benedito V.A."/>
            <person name="Mayer K.F."/>
            <person name="Gouzy J."/>
            <person name="Schoof H."/>
            <person name="Van de Peer Y."/>
            <person name="Proost S."/>
            <person name="Cook D.R."/>
            <person name="Meyers B.C."/>
            <person name="Spannagl M."/>
            <person name="Cheung F."/>
            <person name="De Mita S."/>
            <person name="Krishnakumar V."/>
            <person name="Gundlach H."/>
            <person name="Zhou S."/>
            <person name="Mudge J."/>
            <person name="Bharti A.K."/>
            <person name="Murray J.D."/>
            <person name="Naoumkina M.A."/>
            <person name="Rosen B."/>
            <person name="Silverstein K.A."/>
            <person name="Tang H."/>
            <person name="Rombauts S."/>
            <person name="Zhao P.X."/>
            <person name="Zhou P."/>
            <person name="Barbe V."/>
            <person name="Bardou P."/>
            <person name="Bechner M."/>
            <person name="Bellec A."/>
            <person name="Berger A."/>
            <person name="Berges H."/>
            <person name="Bidwell S."/>
            <person name="Bisseling T."/>
            <person name="Choisne N."/>
            <person name="Couloux A."/>
            <person name="Denny R."/>
            <person name="Deshpande S."/>
            <person name="Dai X."/>
            <person name="Doyle J.J."/>
            <person name="Dudez A.M."/>
            <person name="Farmer A.D."/>
            <person name="Fouteau S."/>
            <person name="Franken C."/>
            <person name="Gibelin C."/>
            <person name="Gish J."/>
            <person name="Goldstein S."/>
            <person name="Gonzalez A.J."/>
            <person name="Green P.J."/>
            <person name="Hallab A."/>
            <person name="Hartog M."/>
            <person name="Hua A."/>
            <person name="Humphray S.J."/>
            <person name="Jeong D.H."/>
            <person name="Jing Y."/>
            <person name="Jocker A."/>
            <person name="Kenton S.M."/>
            <person name="Kim D.J."/>
            <person name="Klee K."/>
            <person name="Lai H."/>
            <person name="Lang C."/>
            <person name="Lin S."/>
            <person name="Macmil S.L."/>
            <person name="Magdelenat G."/>
            <person name="Matthews L."/>
            <person name="McCorrison J."/>
            <person name="Monaghan E.L."/>
            <person name="Mun J.H."/>
            <person name="Najar F.Z."/>
            <person name="Nicholson C."/>
            <person name="Noirot C."/>
            <person name="O'Bleness M."/>
            <person name="Paule C.R."/>
            <person name="Poulain J."/>
            <person name="Prion F."/>
            <person name="Qin B."/>
            <person name="Qu C."/>
            <person name="Retzel E.F."/>
            <person name="Riddle C."/>
            <person name="Sallet E."/>
            <person name="Samain S."/>
            <person name="Samson N."/>
            <person name="Sanders I."/>
            <person name="Saurat O."/>
            <person name="Scarpelli C."/>
            <person name="Schiex T."/>
            <person name="Segurens B."/>
            <person name="Severin A.J."/>
            <person name="Sherrier D.J."/>
            <person name="Shi R."/>
            <person name="Sims S."/>
            <person name="Singer S.R."/>
            <person name="Sinharoy S."/>
            <person name="Sterck L."/>
            <person name="Viollet A."/>
            <person name="Wang B.B."/>
            <person name="Wang K."/>
            <person name="Wang M."/>
            <person name="Wang X."/>
            <person name="Warfsmann J."/>
            <person name="Weissenbach J."/>
            <person name="White D.D."/>
            <person name="White J.D."/>
            <person name="Wiley G.B."/>
            <person name="Wincker P."/>
            <person name="Xing Y."/>
            <person name="Yang L."/>
            <person name="Yao Z."/>
            <person name="Ying F."/>
            <person name="Zhai J."/>
            <person name="Zhou L."/>
            <person name="Zuber A."/>
            <person name="Denarie J."/>
            <person name="Dixon R.A."/>
            <person name="May G.D."/>
            <person name="Schwartz D.C."/>
            <person name="Rogers J."/>
            <person name="Quetier F."/>
            <person name="Town C.D."/>
            <person name="Roe B.A."/>
        </authorList>
    </citation>
    <scope>NUCLEOTIDE SEQUENCE [LARGE SCALE GENOMIC DNA]</scope>
    <source>
        <strain evidence="1">A17</strain>
        <strain evidence="2 3">cv. Jemalong A17</strain>
    </source>
</reference>
<dbReference type="AlphaFoldDB" id="G7IL29"/>
<evidence type="ECO:0000313" key="2">
    <source>
        <dbReference type="EnsemblPlants" id="AES64914"/>
    </source>
</evidence>
<proteinExistence type="predicted"/>
<sequence>MEVVIHTTLGNMCHQEAYHRANWLHFCTLLRHEIDHRRQRSRRHIGVWLSVLGATWYSDGASDPTTVTPPLASMFSNTY</sequence>
<evidence type="ECO:0000313" key="1">
    <source>
        <dbReference type="EMBL" id="AES64914.1"/>
    </source>
</evidence>
<reference evidence="1 3" key="2">
    <citation type="journal article" date="2014" name="BMC Genomics">
        <title>An improved genome release (version Mt4.0) for the model legume Medicago truncatula.</title>
        <authorList>
            <person name="Tang H."/>
            <person name="Krishnakumar V."/>
            <person name="Bidwell S."/>
            <person name="Rosen B."/>
            <person name="Chan A."/>
            <person name="Zhou S."/>
            <person name="Gentzbittel L."/>
            <person name="Childs K.L."/>
            <person name="Yandell M."/>
            <person name="Gundlach H."/>
            <person name="Mayer K.F."/>
            <person name="Schwartz D.C."/>
            <person name="Town C.D."/>
        </authorList>
    </citation>
    <scope>GENOME REANNOTATION</scope>
    <source>
        <strain evidence="2 3">cv. Jemalong A17</strain>
    </source>
</reference>
<reference evidence="2" key="3">
    <citation type="submission" date="2015-04" db="UniProtKB">
        <authorList>
            <consortium name="EnsemblPlants"/>
        </authorList>
    </citation>
    <scope>IDENTIFICATION</scope>
    <source>
        <strain evidence="2">cv. Jemalong A17</strain>
    </source>
</reference>
<name>G7IL29_MEDTR</name>
<dbReference type="EnsemblPlants" id="AES64914">
    <property type="protein sequence ID" value="AES64914"/>
    <property type="gene ID" value="MTR_2g033100"/>
</dbReference>
<protein>
    <submittedName>
        <fullName evidence="1 2">Uncharacterized protein</fullName>
    </submittedName>
</protein>
<gene>
    <name evidence="1" type="ordered locus">MTR_2g033100</name>
</gene>